<dbReference type="GO" id="GO:0007098">
    <property type="term" value="P:centrosome cycle"/>
    <property type="evidence" value="ECO:0007669"/>
    <property type="project" value="TreeGrafter"/>
</dbReference>
<dbReference type="GO" id="GO:0005813">
    <property type="term" value="C:centrosome"/>
    <property type="evidence" value="ECO:0007669"/>
    <property type="project" value="TreeGrafter"/>
</dbReference>
<dbReference type="GeneTree" id="ENSGT00950000183190"/>
<feature type="coiled-coil region" evidence="1">
    <location>
        <begin position="362"/>
        <end position="403"/>
    </location>
</feature>
<dbReference type="InterPro" id="IPR040947">
    <property type="entry name" value="SMYLE_N"/>
</dbReference>
<dbReference type="InterPro" id="IPR012934">
    <property type="entry name" value="Znf_AD"/>
</dbReference>
<proteinExistence type="predicted"/>
<dbReference type="GO" id="GO:0090063">
    <property type="term" value="P:positive regulation of microtubule nucleation"/>
    <property type="evidence" value="ECO:0007669"/>
    <property type="project" value="TreeGrafter"/>
</dbReference>
<feature type="domain" description="ZAD" evidence="3">
    <location>
        <begin position="4"/>
        <end position="74"/>
    </location>
</feature>
<keyword evidence="1" id="KW-0175">Coiled coil</keyword>
<evidence type="ECO:0000256" key="2">
    <source>
        <dbReference type="SAM" id="MobiDB-lite"/>
    </source>
</evidence>
<dbReference type="Pfam" id="PF07776">
    <property type="entry name" value="zf-AD"/>
    <property type="match status" value="1"/>
</dbReference>
<reference evidence="5" key="2">
    <citation type="submission" date="2025-09" db="UniProtKB">
        <authorList>
            <consortium name="Ensembl"/>
        </authorList>
    </citation>
    <scope>IDENTIFICATION</scope>
</reference>
<keyword evidence="6" id="KW-1185">Reference proteome</keyword>
<evidence type="ECO:0000313" key="5">
    <source>
        <dbReference type="Ensembl" id="ENSSDUP00000022551.1"/>
    </source>
</evidence>
<dbReference type="Proteomes" id="UP000261420">
    <property type="component" value="Unplaced"/>
</dbReference>
<dbReference type="GO" id="GO:1903358">
    <property type="term" value="P:regulation of Golgi organization"/>
    <property type="evidence" value="ECO:0007669"/>
    <property type="project" value="TreeGrafter"/>
</dbReference>
<dbReference type="STRING" id="41447.ENSSDUP00000022551"/>
<sequence length="516" mass="57787">MKETCRICGRELCGNQRRWIFHPTAKLNLHVLLSHALGQELTRDGRGEFACSKCTFMLDRMYRFDTVIARVEALSIERLQRLLQEKHRLRQCIGGLYRKTNSEEGAGTISGGNEGPGDGMVDISGLTHAKYCALLQDDLVYSLYESWADDIAGSQRCVHSTPRRCRGCSYWRVADSDYEAVCKVPRKLARSISCGPSTRYSASVIGEEPPSSLTLVPGSREPSRTSDSDRTLAGRASSSPSIASLETAEEYIQPGAITDGPMRSPRDAIDDRISDSLSEEHMGAPHGQGSPGSRLGFPDPVLGMLYGTPDGERDNNMLTPELETPLIRLDARMDQGLNLTDMEDLLEDLYKEYPPPPPHQPNSHLCLRLQKLQEKLNEMECELRSLRQESQSQERTIQGLTESISTKDSEAQELYQMIEGQNTTLCKLREMAHRNQFTQSKSLTLAQLQGELVGVQSSLFSLGLELEASQRSLRQSQRQGDDLVRFKDRLNSDLQEALQHREVTEKHNQVSVFVNL</sequence>
<dbReference type="GO" id="GO:0008270">
    <property type="term" value="F:zinc ion binding"/>
    <property type="evidence" value="ECO:0007669"/>
    <property type="project" value="InterPro"/>
</dbReference>
<dbReference type="Ensembl" id="ENSSDUT00000022966.1">
    <property type="protein sequence ID" value="ENSSDUP00000022551.1"/>
    <property type="gene ID" value="ENSSDUG00000016399.1"/>
</dbReference>
<dbReference type="GO" id="GO:0005634">
    <property type="term" value="C:nucleus"/>
    <property type="evidence" value="ECO:0007669"/>
    <property type="project" value="InterPro"/>
</dbReference>
<evidence type="ECO:0000259" key="4">
    <source>
        <dbReference type="Pfam" id="PF18615"/>
    </source>
</evidence>
<dbReference type="Pfam" id="PF18615">
    <property type="entry name" value="SMYLE_N"/>
    <property type="match status" value="1"/>
</dbReference>
<protein>
    <submittedName>
        <fullName evidence="5">Uncharacterized protein</fullName>
    </submittedName>
</protein>
<feature type="domain" description="Short myomegalin-like EB1 binding protein N-terminal" evidence="4">
    <location>
        <begin position="120"/>
        <end position="290"/>
    </location>
</feature>
<reference evidence="5" key="1">
    <citation type="submission" date="2025-08" db="UniProtKB">
        <authorList>
            <consortium name="Ensembl"/>
        </authorList>
    </citation>
    <scope>IDENTIFICATION</scope>
</reference>
<name>A0A3B4UVF1_SERDU</name>
<feature type="region of interest" description="Disordered" evidence="2">
    <location>
        <begin position="196"/>
        <end position="247"/>
    </location>
</feature>
<evidence type="ECO:0000256" key="1">
    <source>
        <dbReference type="SAM" id="Coils"/>
    </source>
</evidence>
<dbReference type="PANTHER" id="PTHR46501">
    <property type="entry name" value="MYOMEGALIN"/>
    <property type="match status" value="1"/>
</dbReference>
<accession>A0A3B4UVF1</accession>
<dbReference type="PANTHER" id="PTHR46501:SF2">
    <property type="entry name" value="MYOMEGALIN"/>
    <property type="match status" value="1"/>
</dbReference>
<organism evidence="5 6">
    <name type="scientific">Seriola dumerili</name>
    <name type="common">Greater amberjack</name>
    <name type="synonym">Caranx dumerili</name>
    <dbReference type="NCBI Taxonomy" id="41447"/>
    <lineage>
        <taxon>Eukaryota</taxon>
        <taxon>Metazoa</taxon>
        <taxon>Chordata</taxon>
        <taxon>Craniata</taxon>
        <taxon>Vertebrata</taxon>
        <taxon>Euteleostomi</taxon>
        <taxon>Actinopterygii</taxon>
        <taxon>Neopterygii</taxon>
        <taxon>Teleostei</taxon>
        <taxon>Neoteleostei</taxon>
        <taxon>Acanthomorphata</taxon>
        <taxon>Carangaria</taxon>
        <taxon>Carangiformes</taxon>
        <taxon>Carangidae</taxon>
        <taxon>Seriola</taxon>
    </lineage>
</organism>
<evidence type="ECO:0000313" key="6">
    <source>
        <dbReference type="Proteomes" id="UP000261420"/>
    </source>
</evidence>
<evidence type="ECO:0000259" key="3">
    <source>
        <dbReference type="Pfam" id="PF07776"/>
    </source>
</evidence>
<dbReference type="GO" id="GO:0005794">
    <property type="term" value="C:Golgi apparatus"/>
    <property type="evidence" value="ECO:0007669"/>
    <property type="project" value="TreeGrafter"/>
</dbReference>
<feature type="compositionally biased region" description="Basic and acidic residues" evidence="2">
    <location>
        <begin position="221"/>
        <end position="232"/>
    </location>
</feature>
<dbReference type="InterPro" id="IPR052593">
    <property type="entry name" value="MT-associated_AKAP9-binding"/>
</dbReference>
<dbReference type="GO" id="GO:0060090">
    <property type="term" value="F:molecular adaptor activity"/>
    <property type="evidence" value="ECO:0007669"/>
    <property type="project" value="TreeGrafter"/>
</dbReference>
<dbReference type="AlphaFoldDB" id="A0A3B4UVF1"/>